<protein>
    <submittedName>
        <fullName evidence="3">Uncharacterized protein</fullName>
    </submittedName>
</protein>
<accession>A0AAU9JEB8</accession>
<dbReference type="InterPro" id="IPR015943">
    <property type="entry name" value="WD40/YVTN_repeat-like_dom_sf"/>
</dbReference>
<keyword evidence="4" id="KW-1185">Reference proteome</keyword>
<evidence type="ECO:0000313" key="3">
    <source>
        <dbReference type="EMBL" id="CAG9325617.1"/>
    </source>
</evidence>
<proteinExistence type="predicted"/>
<dbReference type="Gene3D" id="2.130.10.10">
    <property type="entry name" value="YVTN repeat-like/Quinoprotein amine dehydrogenase"/>
    <property type="match status" value="1"/>
</dbReference>
<sequence>MIESAAFTPDGKYIMTGTKKRVFLWDFESLTILKEFKGNDSPTWIMCYLAKSNAIAGTAENNTVRVWDIEATQKKFQ</sequence>
<dbReference type="Proteomes" id="UP001162131">
    <property type="component" value="Unassembled WGS sequence"/>
</dbReference>
<organism evidence="3 4">
    <name type="scientific">Blepharisma stoltei</name>
    <dbReference type="NCBI Taxonomy" id="1481888"/>
    <lineage>
        <taxon>Eukaryota</taxon>
        <taxon>Sar</taxon>
        <taxon>Alveolata</taxon>
        <taxon>Ciliophora</taxon>
        <taxon>Postciliodesmatophora</taxon>
        <taxon>Heterotrichea</taxon>
        <taxon>Heterotrichida</taxon>
        <taxon>Blepharismidae</taxon>
        <taxon>Blepharisma</taxon>
    </lineage>
</organism>
<dbReference type="Pfam" id="PF00400">
    <property type="entry name" value="WD40"/>
    <property type="match status" value="2"/>
</dbReference>
<dbReference type="InterPro" id="IPR001680">
    <property type="entry name" value="WD40_rpt"/>
</dbReference>
<keyword evidence="2" id="KW-0677">Repeat</keyword>
<dbReference type="PANTHER" id="PTHR19879">
    <property type="entry name" value="TRANSCRIPTION INITIATION FACTOR TFIID"/>
    <property type="match status" value="1"/>
</dbReference>
<name>A0AAU9JEB8_9CILI</name>
<gene>
    <name evidence="3" type="ORF">BSTOLATCC_MIC39427</name>
</gene>
<reference evidence="3" key="1">
    <citation type="submission" date="2021-09" db="EMBL/GenBank/DDBJ databases">
        <authorList>
            <consortium name="AG Swart"/>
            <person name="Singh M."/>
            <person name="Singh A."/>
            <person name="Seah K."/>
            <person name="Emmerich C."/>
        </authorList>
    </citation>
    <scope>NUCLEOTIDE SEQUENCE</scope>
    <source>
        <strain evidence="3">ATCC30299</strain>
    </source>
</reference>
<dbReference type="EMBL" id="CAJZBQ010000039">
    <property type="protein sequence ID" value="CAG9325617.1"/>
    <property type="molecule type" value="Genomic_DNA"/>
</dbReference>
<evidence type="ECO:0000256" key="1">
    <source>
        <dbReference type="ARBA" id="ARBA00022574"/>
    </source>
</evidence>
<evidence type="ECO:0000256" key="2">
    <source>
        <dbReference type="ARBA" id="ARBA00022737"/>
    </source>
</evidence>
<comment type="caution">
    <text evidence="3">The sequence shown here is derived from an EMBL/GenBank/DDBJ whole genome shotgun (WGS) entry which is preliminary data.</text>
</comment>
<evidence type="ECO:0000313" key="4">
    <source>
        <dbReference type="Proteomes" id="UP001162131"/>
    </source>
</evidence>
<keyword evidence="1" id="KW-0853">WD repeat</keyword>
<dbReference type="InterPro" id="IPR036322">
    <property type="entry name" value="WD40_repeat_dom_sf"/>
</dbReference>
<dbReference type="PANTHER" id="PTHR19879:SF9">
    <property type="entry name" value="TRANSCRIPTION INITIATION FACTOR TFIID SUBUNIT 5"/>
    <property type="match status" value="1"/>
</dbReference>
<dbReference type="PROSITE" id="PS00678">
    <property type="entry name" value="WD_REPEATS_1"/>
    <property type="match status" value="1"/>
</dbReference>
<dbReference type="SUPFAM" id="SSF50978">
    <property type="entry name" value="WD40 repeat-like"/>
    <property type="match status" value="1"/>
</dbReference>
<dbReference type="InterPro" id="IPR019775">
    <property type="entry name" value="WD40_repeat_CS"/>
</dbReference>
<dbReference type="AlphaFoldDB" id="A0AAU9JEB8"/>